<feature type="region of interest" description="Disordered" evidence="1">
    <location>
        <begin position="156"/>
        <end position="178"/>
    </location>
</feature>
<dbReference type="Proteomes" id="UP000242791">
    <property type="component" value="Unassembled WGS sequence"/>
</dbReference>
<dbReference type="EMBL" id="LGTZ01001185">
    <property type="protein sequence ID" value="OJD22058.1"/>
    <property type="molecule type" value="Genomic_DNA"/>
</dbReference>
<evidence type="ECO:0000313" key="3">
    <source>
        <dbReference type="Proteomes" id="UP000242791"/>
    </source>
</evidence>
<dbReference type="STRING" id="1658174.A0A1J9Q1T7"/>
<dbReference type="OrthoDB" id="10003767at2759"/>
<evidence type="ECO:0000313" key="2">
    <source>
        <dbReference type="EMBL" id="OJD22058.1"/>
    </source>
</evidence>
<comment type="caution">
    <text evidence="2">The sequence shown here is derived from an EMBL/GenBank/DDBJ whole genome shotgun (WGS) entry which is preliminary data.</text>
</comment>
<dbReference type="PANTHER" id="PTHR36091">
    <property type="entry name" value="ALTERED INHERITANCE OF MITOCHONDRIA PROTEIN 9, MITOCHONDRIAL"/>
    <property type="match status" value="1"/>
</dbReference>
<gene>
    <name evidence="2" type="ORF">ACJ73_06598</name>
</gene>
<dbReference type="VEuPathDB" id="FungiDB:ACJ73_06598"/>
<dbReference type="AlphaFoldDB" id="A0A1J9Q1T7"/>
<dbReference type="InterPro" id="IPR051035">
    <property type="entry name" value="Mito_inheritance_9"/>
</dbReference>
<accession>A0A1J9Q1T7</accession>
<evidence type="ECO:0000256" key="1">
    <source>
        <dbReference type="SAM" id="MobiDB-lite"/>
    </source>
</evidence>
<feature type="compositionally biased region" description="Pro residues" evidence="1">
    <location>
        <begin position="1"/>
        <end position="11"/>
    </location>
</feature>
<sequence>MLQSPDNPPPKTLEKPVLPDNYHSLGPEEKSQVDELHRRRALFYLYMVFNGGLNEQHLAGMRDPRVLLTQRLVARNWDHFTVELSNPFPCPISFTESEVELYYGQEPTWVQVNGLVEYWKSELQGMRNDGWVRTEAYEDAIKKNMELKQVLLNGSDTPEEERCVQEQWPFQDHEEEAN</sequence>
<name>A0A1J9Q1T7_9EURO</name>
<feature type="region of interest" description="Disordered" evidence="1">
    <location>
        <begin position="1"/>
        <end position="30"/>
    </location>
</feature>
<dbReference type="GO" id="GO:0005739">
    <property type="term" value="C:mitochondrion"/>
    <property type="evidence" value="ECO:0007669"/>
    <property type="project" value="TreeGrafter"/>
</dbReference>
<protein>
    <submittedName>
        <fullName evidence="2">Uncharacterized protein</fullName>
    </submittedName>
</protein>
<proteinExistence type="predicted"/>
<keyword evidence="3" id="KW-1185">Reference proteome</keyword>
<organism evidence="2 3">
    <name type="scientific">Blastomyces percursus</name>
    <dbReference type="NCBI Taxonomy" id="1658174"/>
    <lineage>
        <taxon>Eukaryota</taxon>
        <taxon>Fungi</taxon>
        <taxon>Dikarya</taxon>
        <taxon>Ascomycota</taxon>
        <taxon>Pezizomycotina</taxon>
        <taxon>Eurotiomycetes</taxon>
        <taxon>Eurotiomycetidae</taxon>
        <taxon>Onygenales</taxon>
        <taxon>Ajellomycetaceae</taxon>
        <taxon>Blastomyces</taxon>
    </lineage>
</organism>
<dbReference type="PANTHER" id="PTHR36091:SF2">
    <property type="entry name" value="AMINOGLYCOSIDE PHOSPHOTRANSFERASE DOMAIN-CONTAINING PROTEIN"/>
    <property type="match status" value="1"/>
</dbReference>
<reference evidence="2 3" key="1">
    <citation type="submission" date="2015-08" db="EMBL/GenBank/DDBJ databases">
        <title>Emmonsia species relationships and genome sequence.</title>
        <authorList>
            <person name="Cuomo C.A."/>
            <person name="Schwartz I.S."/>
            <person name="Kenyon C."/>
            <person name="De Hoog G.S."/>
            <person name="Govender N.P."/>
            <person name="Botha A."/>
            <person name="Moreno L."/>
            <person name="De Vries M."/>
            <person name="Munoz J.F."/>
            <person name="Stielow J.B."/>
        </authorList>
    </citation>
    <scope>NUCLEOTIDE SEQUENCE [LARGE SCALE GENOMIC DNA]</scope>
    <source>
        <strain evidence="2 3">EI222</strain>
    </source>
</reference>